<evidence type="ECO:0000313" key="2">
    <source>
        <dbReference type="EMBL" id="SIS37005.1"/>
    </source>
</evidence>
<evidence type="ECO:0000313" key="3">
    <source>
        <dbReference type="Proteomes" id="UP000187608"/>
    </source>
</evidence>
<reference evidence="3" key="1">
    <citation type="submission" date="2017-01" db="EMBL/GenBank/DDBJ databases">
        <authorList>
            <person name="Varghese N."/>
            <person name="Submissions S."/>
        </authorList>
    </citation>
    <scope>NUCLEOTIDE SEQUENCE [LARGE SCALE GENOMIC DNA]</scope>
    <source>
        <strain evidence="3">DSM 23127</strain>
    </source>
</reference>
<dbReference type="OrthoDB" id="2361087at2"/>
<name>A0A1N7IIU3_9BACI</name>
<keyword evidence="3" id="KW-1185">Reference proteome</keyword>
<dbReference type="EMBL" id="FTOC01000001">
    <property type="protein sequence ID" value="SIS37005.1"/>
    <property type="molecule type" value="Genomic_DNA"/>
</dbReference>
<dbReference type="Gene3D" id="2.60.300.12">
    <property type="entry name" value="HesB-like domain"/>
    <property type="match status" value="1"/>
</dbReference>
<proteinExistence type="predicted"/>
<dbReference type="STRING" id="570947.SAMN05421687_101186"/>
<feature type="domain" description="Core" evidence="1">
    <location>
        <begin position="1"/>
        <end position="99"/>
    </location>
</feature>
<sequence>MRIDFSEDAKTKIHDLLKRNNETMLRLAYDTDDCGCGVNGVPVIRLESGMSDKDMKVANDDFFVVINREQSLFFKENMKVELFKGAFRLKSDQGILNPMISPRQVCEKEGIS</sequence>
<dbReference type="RefSeq" id="WP_076556459.1">
    <property type="nucleotide sequence ID" value="NZ_FTOC01000001.1"/>
</dbReference>
<dbReference type="Pfam" id="PF01521">
    <property type="entry name" value="Fe-S_biosyn"/>
    <property type="match status" value="1"/>
</dbReference>
<protein>
    <submittedName>
        <fullName evidence="2">Uncharacterized protein YqkB</fullName>
    </submittedName>
</protein>
<dbReference type="InterPro" id="IPR035903">
    <property type="entry name" value="HesB-like_dom_sf"/>
</dbReference>
<dbReference type="SUPFAM" id="SSF89360">
    <property type="entry name" value="HesB-like domain"/>
    <property type="match status" value="1"/>
</dbReference>
<accession>A0A1N7IIU3</accession>
<organism evidence="2 3">
    <name type="scientific">Salimicrobium flavidum</name>
    <dbReference type="NCBI Taxonomy" id="570947"/>
    <lineage>
        <taxon>Bacteria</taxon>
        <taxon>Bacillati</taxon>
        <taxon>Bacillota</taxon>
        <taxon>Bacilli</taxon>
        <taxon>Bacillales</taxon>
        <taxon>Bacillaceae</taxon>
        <taxon>Salimicrobium</taxon>
    </lineage>
</organism>
<dbReference type="Proteomes" id="UP000187608">
    <property type="component" value="Unassembled WGS sequence"/>
</dbReference>
<dbReference type="InterPro" id="IPR000361">
    <property type="entry name" value="ATAP_core_dom"/>
</dbReference>
<dbReference type="AlphaFoldDB" id="A0A1N7IIU3"/>
<gene>
    <name evidence="2" type="ORF">SAMN05421687_101186</name>
</gene>
<evidence type="ECO:0000259" key="1">
    <source>
        <dbReference type="Pfam" id="PF01521"/>
    </source>
</evidence>